<dbReference type="EMBL" id="LK023324">
    <property type="protein sequence ID" value="CDS08065.1"/>
    <property type="molecule type" value="Genomic_DNA"/>
</dbReference>
<dbReference type="Gene3D" id="2.60.200.20">
    <property type="match status" value="1"/>
</dbReference>
<evidence type="ECO:0000313" key="3">
    <source>
        <dbReference type="EMBL" id="CDS08065.1"/>
    </source>
</evidence>
<protein>
    <recommendedName>
        <fullName evidence="2">FHA domain-containing protein</fullName>
    </recommendedName>
</protein>
<dbReference type="InterPro" id="IPR008984">
    <property type="entry name" value="SMAD_FHA_dom_sf"/>
</dbReference>
<feature type="domain" description="FHA" evidence="2">
    <location>
        <begin position="56"/>
        <end position="108"/>
    </location>
</feature>
<dbReference type="PROSITE" id="PS50006">
    <property type="entry name" value="FHA_DOMAIN"/>
    <property type="match status" value="1"/>
</dbReference>
<feature type="region of interest" description="Disordered" evidence="1">
    <location>
        <begin position="1"/>
        <end position="36"/>
    </location>
</feature>
<reference evidence="3" key="1">
    <citation type="journal article" date="2014" name="Genome Announc.">
        <title>De novo whole-genome sequence and genome annotation of Lichtheimia ramosa.</title>
        <authorList>
            <person name="Linde J."/>
            <person name="Schwartze V."/>
            <person name="Binder U."/>
            <person name="Lass-Florl C."/>
            <person name="Voigt K."/>
            <person name="Horn F."/>
        </authorList>
    </citation>
    <scope>NUCLEOTIDE SEQUENCE</scope>
    <source>
        <strain evidence="3">JMRC FSU:6197</strain>
    </source>
</reference>
<accession>A0A077WL05</accession>
<dbReference type="SMART" id="SM00240">
    <property type="entry name" value="FHA"/>
    <property type="match status" value="1"/>
</dbReference>
<evidence type="ECO:0000256" key="1">
    <source>
        <dbReference type="SAM" id="MobiDB-lite"/>
    </source>
</evidence>
<feature type="compositionally biased region" description="Low complexity" evidence="1">
    <location>
        <begin position="153"/>
        <end position="173"/>
    </location>
</feature>
<dbReference type="InterPro" id="IPR000253">
    <property type="entry name" value="FHA_dom"/>
</dbReference>
<feature type="region of interest" description="Disordered" evidence="1">
    <location>
        <begin position="153"/>
        <end position="179"/>
    </location>
</feature>
<evidence type="ECO:0000259" key="2">
    <source>
        <dbReference type="PROSITE" id="PS50006"/>
    </source>
</evidence>
<dbReference type="Pfam" id="PF00498">
    <property type="entry name" value="FHA"/>
    <property type="match status" value="1"/>
</dbReference>
<name>A0A077WL05_9FUNG</name>
<proteinExistence type="predicted"/>
<gene>
    <name evidence="3" type="ORF">LRAMOSA02014</name>
</gene>
<dbReference type="OrthoDB" id="5348546at2759"/>
<organism evidence="3">
    <name type="scientific">Lichtheimia ramosa</name>
    <dbReference type="NCBI Taxonomy" id="688394"/>
    <lineage>
        <taxon>Eukaryota</taxon>
        <taxon>Fungi</taxon>
        <taxon>Fungi incertae sedis</taxon>
        <taxon>Mucoromycota</taxon>
        <taxon>Mucoromycotina</taxon>
        <taxon>Mucoromycetes</taxon>
        <taxon>Mucorales</taxon>
        <taxon>Lichtheimiaceae</taxon>
        <taxon>Lichtheimia</taxon>
    </lineage>
</organism>
<dbReference type="SUPFAM" id="SSF49879">
    <property type="entry name" value="SMAD/FHA domain"/>
    <property type="match status" value="1"/>
</dbReference>
<sequence>MLTQEETKSTTPLQPESPTLDSSSMSSTSPNGSITTSAMARRRYPIVLVGNSNKSIAIGRGNEATVRIGRRNRQVSRVHACIEYQAQSQVYELHVVGLNGAILDDKVIRQHERVLLRDDARIDILGTELAFIYPPDQVPPSSSCITNNTTCNITKSTKTKDTSSSSSSSSSTSTKRKDNMDHVHQIIRALVFSRKSSMSPSDICSRILSERSRHKGNKSDASSLQWMERIQAALKTEPFFGEIVRKGKTADGSPKENLYYYNSEVDPVEWRRKEYTRVGRSARKCTLQDKQYFWRIPKLARNHQNHTSPNSKTRN</sequence>
<dbReference type="AlphaFoldDB" id="A0A077WL05"/>
<feature type="compositionally biased region" description="Low complexity" evidence="1">
    <location>
        <begin position="16"/>
        <end position="35"/>
    </location>
</feature>